<dbReference type="InterPro" id="IPR034289">
    <property type="entry name" value="CuRO_3_LCC"/>
</dbReference>
<sequence length="567" mass="63219">MKTEMGFGILKGVLIGLILFITLVKPALGSTRRYNFEIKLQKVNRLCQEKSIVTVNGQFPGPQITAVEGDRLIITVINHVEYNVTIHWHGIRQVRSAWADGTAYITQCPIQTGQKFVYDFSTEGHTGTLFWHAHITWLRVTLYGPLIILPKKNVPYPFPKPYGEVPILLGEWWKSDTEASLAHVLHTGGGPEVSDAFTINGLPGISNACSDKDAYKLRVEPGKTYLLRLINGALNSDFFFGIANHTLTVVEADAVYTKQFETDIIVISPGQTTNVLLKTKQYYPNASFLIVAKPHPFGRVEFNGNSTAGILQYGQPKSTLPLLSPEMPDYFDYDYANNYCSKLRSLSEVKVAKKVDKYYFFTVGLGVNECPEDQTCQGLLGGKMAGPINNVTFLHPKTALLEAHYSNKSEGVYTTDFPENPPFEFNYTGNPPSNISMATRETRLVELAYGTSVQVVIQGTSVVTPETHPFHLHGFDFYVVGRGLGNFDPIKDTPMFNLVDPSKRNTVNMAPGGWVAIRFVADNPGVWLMHCHLEIHSSWGMEMAWVVRDGERQDQKLPPPPLDLPKC</sequence>
<dbReference type="InterPro" id="IPR017761">
    <property type="entry name" value="Laccase"/>
</dbReference>
<dbReference type="GO" id="GO:0005507">
    <property type="term" value="F:copper ion binding"/>
    <property type="evidence" value="ECO:0007669"/>
    <property type="project" value="InterPro"/>
</dbReference>
<feature type="domain" description="Plastocyanin-like" evidence="15">
    <location>
        <begin position="417"/>
        <end position="550"/>
    </location>
</feature>
<keyword evidence="11" id="KW-0325">Glycoprotein</keyword>
<evidence type="ECO:0000256" key="12">
    <source>
        <dbReference type="ARBA" id="ARBA00023185"/>
    </source>
</evidence>
<keyword evidence="9 13" id="KW-0560">Oxidoreductase</keyword>
<keyword evidence="10 13" id="KW-0186">Copper</keyword>
<comment type="catalytic activity">
    <reaction evidence="1 13">
        <text>4 hydroquinone + O2 = 4 benzosemiquinone + 2 H2O</text>
        <dbReference type="Rhea" id="RHEA:11276"/>
        <dbReference type="ChEBI" id="CHEBI:15377"/>
        <dbReference type="ChEBI" id="CHEBI:15379"/>
        <dbReference type="ChEBI" id="CHEBI:17594"/>
        <dbReference type="ChEBI" id="CHEBI:17977"/>
        <dbReference type="EC" id="1.10.3.2"/>
    </reaction>
</comment>
<dbReference type="GO" id="GO:0052716">
    <property type="term" value="F:hydroquinone:oxygen oxidoreductase activity"/>
    <property type="evidence" value="ECO:0007669"/>
    <property type="project" value="UniProtKB-EC"/>
</dbReference>
<keyword evidence="8 13" id="KW-0677">Repeat</keyword>
<dbReference type="CDD" id="cd13875">
    <property type="entry name" value="CuRO_2_LCC_plant"/>
    <property type="match status" value="1"/>
</dbReference>
<gene>
    <name evidence="17" type="ORF">LIER_05385</name>
</gene>
<dbReference type="SUPFAM" id="SSF49503">
    <property type="entry name" value="Cupredoxins"/>
    <property type="match status" value="3"/>
</dbReference>
<dbReference type="Proteomes" id="UP001454036">
    <property type="component" value="Unassembled WGS sequence"/>
</dbReference>
<dbReference type="GO" id="GO:0046274">
    <property type="term" value="P:lignin catabolic process"/>
    <property type="evidence" value="ECO:0007669"/>
    <property type="project" value="UniProtKB-KW"/>
</dbReference>
<dbReference type="InterPro" id="IPR002355">
    <property type="entry name" value="Cu_oxidase_Cu_BS"/>
</dbReference>
<dbReference type="InterPro" id="IPR011706">
    <property type="entry name" value="Cu-oxidase_C"/>
</dbReference>
<evidence type="ECO:0000256" key="7">
    <source>
        <dbReference type="ARBA" id="ARBA00022723"/>
    </source>
</evidence>
<dbReference type="CDD" id="cd13897">
    <property type="entry name" value="CuRO_3_LCC_plant"/>
    <property type="match status" value="1"/>
</dbReference>
<evidence type="ECO:0000256" key="8">
    <source>
        <dbReference type="ARBA" id="ARBA00022737"/>
    </source>
</evidence>
<evidence type="ECO:0000256" key="4">
    <source>
        <dbReference type="ARBA" id="ARBA00012297"/>
    </source>
</evidence>
<dbReference type="Pfam" id="PF07732">
    <property type="entry name" value="Cu-oxidase_3"/>
    <property type="match status" value="1"/>
</dbReference>
<dbReference type="InterPro" id="IPR008972">
    <property type="entry name" value="Cupredoxin"/>
</dbReference>
<evidence type="ECO:0000256" key="2">
    <source>
        <dbReference type="ARBA" id="ARBA00004271"/>
    </source>
</evidence>
<dbReference type="GO" id="GO:0048046">
    <property type="term" value="C:apoplast"/>
    <property type="evidence" value="ECO:0007669"/>
    <property type="project" value="UniProtKB-SubCell"/>
</dbReference>
<dbReference type="PANTHER" id="PTHR11709:SF522">
    <property type="entry name" value="LACCASE-4"/>
    <property type="match status" value="1"/>
</dbReference>
<evidence type="ECO:0000256" key="6">
    <source>
        <dbReference type="ARBA" id="ARBA00022525"/>
    </source>
</evidence>
<evidence type="ECO:0000256" key="1">
    <source>
        <dbReference type="ARBA" id="ARBA00000349"/>
    </source>
</evidence>
<dbReference type="FunFam" id="2.60.40.420:FF:000062">
    <property type="entry name" value="Laccase"/>
    <property type="match status" value="1"/>
</dbReference>
<dbReference type="InterPro" id="IPR001117">
    <property type="entry name" value="Cu-oxidase_2nd"/>
</dbReference>
<evidence type="ECO:0000256" key="13">
    <source>
        <dbReference type="RuleBase" id="RU361119"/>
    </source>
</evidence>
<dbReference type="CDD" id="cd13849">
    <property type="entry name" value="CuRO_1_LCC_plant"/>
    <property type="match status" value="1"/>
</dbReference>
<evidence type="ECO:0000259" key="14">
    <source>
        <dbReference type="Pfam" id="PF00394"/>
    </source>
</evidence>
<comment type="similarity">
    <text evidence="3 13">Belongs to the multicopper oxidase family.</text>
</comment>
<evidence type="ECO:0000256" key="9">
    <source>
        <dbReference type="ARBA" id="ARBA00023002"/>
    </source>
</evidence>
<keyword evidence="6 13" id="KW-0964">Secreted</keyword>
<evidence type="ECO:0000259" key="16">
    <source>
        <dbReference type="Pfam" id="PF07732"/>
    </source>
</evidence>
<feature type="domain" description="Plastocyanin-like" evidence="14">
    <location>
        <begin position="164"/>
        <end position="315"/>
    </location>
</feature>
<dbReference type="Pfam" id="PF07731">
    <property type="entry name" value="Cu-oxidase_2"/>
    <property type="match status" value="1"/>
</dbReference>
<dbReference type="Gene3D" id="2.60.40.420">
    <property type="entry name" value="Cupredoxins - blue copper proteins"/>
    <property type="match status" value="3"/>
</dbReference>
<comment type="subcellular location">
    <subcellularLocation>
        <location evidence="2 13">Secreted</location>
        <location evidence="2 13">Extracellular space</location>
        <location evidence="2 13">Apoplast</location>
    </subcellularLocation>
</comment>
<name>A0AAV3P0D3_LITER</name>
<feature type="domain" description="Plastocyanin-like" evidence="16">
    <location>
        <begin position="39"/>
        <end position="152"/>
    </location>
</feature>
<evidence type="ECO:0000256" key="3">
    <source>
        <dbReference type="ARBA" id="ARBA00010609"/>
    </source>
</evidence>
<dbReference type="Pfam" id="PF00394">
    <property type="entry name" value="Cu-oxidase"/>
    <property type="match status" value="1"/>
</dbReference>
<dbReference type="EC" id="1.10.3.2" evidence="4 13"/>
<comment type="cofactor">
    <cofactor evidence="13">
        <name>Cu cation</name>
        <dbReference type="ChEBI" id="CHEBI:23378"/>
    </cofactor>
    <text evidence="13">Binds 4 Cu cations per monomer.</text>
</comment>
<accession>A0AAV3P0D3</accession>
<dbReference type="InterPro" id="IPR034285">
    <property type="entry name" value="CuRO_2_LCC"/>
</dbReference>
<keyword evidence="7 13" id="KW-0479">Metal-binding</keyword>
<keyword evidence="12 13" id="KW-0439">Lignin degradation</keyword>
<dbReference type="InterPro" id="IPR034288">
    <property type="entry name" value="CuRO_1_LCC"/>
</dbReference>
<organism evidence="17 18">
    <name type="scientific">Lithospermum erythrorhizon</name>
    <name type="common">Purple gromwell</name>
    <name type="synonym">Lithospermum officinale var. erythrorhizon</name>
    <dbReference type="NCBI Taxonomy" id="34254"/>
    <lineage>
        <taxon>Eukaryota</taxon>
        <taxon>Viridiplantae</taxon>
        <taxon>Streptophyta</taxon>
        <taxon>Embryophyta</taxon>
        <taxon>Tracheophyta</taxon>
        <taxon>Spermatophyta</taxon>
        <taxon>Magnoliopsida</taxon>
        <taxon>eudicotyledons</taxon>
        <taxon>Gunneridae</taxon>
        <taxon>Pentapetalae</taxon>
        <taxon>asterids</taxon>
        <taxon>lamiids</taxon>
        <taxon>Boraginales</taxon>
        <taxon>Boraginaceae</taxon>
        <taxon>Boraginoideae</taxon>
        <taxon>Lithospermeae</taxon>
        <taxon>Lithospermum</taxon>
    </lineage>
</organism>
<dbReference type="NCBIfam" id="TIGR03389">
    <property type="entry name" value="laccase"/>
    <property type="match status" value="1"/>
</dbReference>
<evidence type="ECO:0000313" key="18">
    <source>
        <dbReference type="Proteomes" id="UP001454036"/>
    </source>
</evidence>
<keyword evidence="18" id="KW-1185">Reference proteome</keyword>
<protein>
    <recommendedName>
        <fullName evidence="4 13">Laccase</fullName>
        <ecNumber evidence="4 13">1.10.3.2</ecNumber>
    </recommendedName>
    <alternativeName>
        <fullName evidence="13">Benzenediol:oxygen oxidoreductase</fullName>
    </alternativeName>
    <alternativeName>
        <fullName evidence="13">Diphenol oxidase</fullName>
    </alternativeName>
    <alternativeName>
        <fullName evidence="13">Urishiol oxidase</fullName>
    </alternativeName>
</protein>
<dbReference type="PANTHER" id="PTHR11709">
    <property type="entry name" value="MULTI-COPPER OXIDASE"/>
    <property type="match status" value="1"/>
</dbReference>
<evidence type="ECO:0000313" key="17">
    <source>
        <dbReference type="EMBL" id="GAA0145124.1"/>
    </source>
</evidence>
<keyword evidence="5 13" id="KW-0052">Apoplast</keyword>
<evidence type="ECO:0000256" key="10">
    <source>
        <dbReference type="ARBA" id="ARBA00023008"/>
    </source>
</evidence>
<comment type="function">
    <text evidence="13">Lignin degradation and detoxification of lignin-derived products.</text>
</comment>
<dbReference type="AlphaFoldDB" id="A0AAV3P0D3"/>
<dbReference type="EMBL" id="BAABME010000738">
    <property type="protein sequence ID" value="GAA0145124.1"/>
    <property type="molecule type" value="Genomic_DNA"/>
</dbReference>
<evidence type="ECO:0000259" key="15">
    <source>
        <dbReference type="Pfam" id="PF07731"/>
    </source>
</evidence>
<dbReference type="PROSITE" id="PS00080">
    <property type="entry name" value="MULTICOPPER_OXIDASE2"/>
    <property type="match status" value="1"/>
</dbReference>
<proteinExistence type="inferred from homology"/>
<dbReference type="InterPro" id="IPR011707">
    <property type="entry name" value="Cu-oxidase-like_N"/>
</dbReference>
<comment type="caution">
    <text evidence="17">The sequence shown here is derived from an EMBL/GenBank/DDBJ whole genome shotgun (WGS) entry which is preliminary data.</text>
</comment>
<evidence type="ECO:0000256" key="5">
    <source>
        <dbReference type="ARBA" id="ARBA00022523"/>
    </source>
</evidence>
<reference evidence="17 18" key="1">
    <citation type="submission" date="2024-01" db="EMBL/GenBank/DDBJ databases">
        <title>The complete chloroplast genome sequence of Lithospermum erythrorhizon: insights into the phylogenetic relationship among Boraginaceae species and the maternal lineages of purple gromwells.</title>
        <authorList>
            <person name="Okada T."/>
            <person name="Watanabe K."/>
        </authorList>
    </citation>
    <scope>NUCLEOTIDE SEQUENCE [LARGE SCALE GENOMIC DNA]</scope>
</reference>
<evidence type="ECO:0000256" key="11">
    <source>
        <dbReference type="ARBA" id="ARBA00023180"/>
    </source>
</evidence>
<dbReference type="InterPro" id="IPR045087">
    <property type="entry name" value="Cu-oxidase_fam"/>
</dbReference>